<feature type="compositionally biased region" description="Basic residues" evidence="1">
    <location>
        <begin position="21"/>
        <end position="39"/>
    </location>
</feature>
<dbReference type="Gene3D" id="3.30.1050.10">
    <property type="entry name" value="SCP2 sterol-binding domain"/>
    <property type="match status" value="1"/>
</dbReference>
<accession>A0A5Q2RGK2</accession>
<sequence>MHAPRRRVGAEQPGIVGCGPRHGRRRSPRARHHRPHRTRQPPLHLGQRLVQRGRHATKATAAARIEGLGPYDAGVVTFLSPAWVAELDAAAQAAPELTDVLGSGEELVVQHVVTDDAGDERAAFHLRLGAGACRAHPGHADEPTVTFTQTEATARQISQGTLGAQAAFMSGHLRLGGRVDVLLTHHAALSGISDVFAVVRERTDW</sequence>
<proteinExistence type="predicted"/>
<evidence type="ECO:0000256" key="1">
    <source>
        <dbReference type="SAM" id="MobiDB-lite"/>
    </source>
</evidence>
<dbReference type="InterPro" id="IPR003033">
    <property type="entry name" value="SCP2_sterol-bd_dom"/>
</dbReference>
<dbReference type="AlphaFoldDB" id="A0A5Q2RGK2"/>
<protein>
    <recommendedName>
        <fullName evidence="2">SCP2 domain-containing protein</fullName>
    </recommendedName>
</protein>
<evidence type="ECO:0000259" key="2">
    <source>
        <dbReference type="Pfam" id="PF02036"/>
    </source>
</evidence>
<gene>
    <name evidence="3" type="ORF">GH723_01825</name>
</gene>
<dbReference type="KEGG" id="atq:GH723_01825"/>
<name>A0A5Q2RGK2_9ACTN</name>
<reference evidence="3 4" key="1">
    <citation type="submission" date="2019-11" db="EMBL/GenBank/DDBJ databases">
        <authorList>
            <person name="He Y."/>
        </authorList>
    </citation>
    <scope>NUCLEOTIDE SEQUENCE [LARGE SCALE GENOMIC DNA]</scope>
    <source>
        <strain evidence="3 4">SCSIO 58843</strain>
    </source>
</reference>
<feature type="region of interest" description="Disordered" evidence="1">
    <location>
        <begin position="1"/>
        <end position="44"/>
    </location>
</feature>
<dbReference type="Proteomes" id="UP000334019">
    <property type="component" value="Chromosome"/>
</dbReference>
<dbReference type="InterPro" id="IPR036527">
    <property type="entry name" value="SCP2_sterol-bd_dom_sf"/>
</dbReference>
<dbReference type="EMBL" id="CP045851">
    <property type="protein sequence ID" value="QGG93942.1"/>
    <property type="molecule type" value="Genomic_DNA"/>
</dbReference>
<dbReference type="Pfam" id="PF02036">
    <property type="entry name" value="SCP2"/>
    <property type="match status" value="1"/>
</dbReference>
<keyword evidence="4" id="KW-1185">Reference proteome</keyword>
<evidence type="ECO:0000313" key="4">
    <source>
        <dbReference type="Proteomes" id="UP000334019"/>
    </source>
</evidence>
<dbReference type="SUPFAM" id="SSF55718">
    <property type="entry name" value="SCP-like"/>
    <property type="match status" value="1"/>
</dbReference>
<organism evidence="3 4">
    <name type="scientific">Actinomarinicola tropica</name>
    <dbReference type="NCBI Taxonomy" id="2789776"/>
    <lineage>
        <taxon>Bacteria</taxon>
        <taxon>Bacillati</taxon>
        <taxon>Actinomycetota</taxon>
        <taxon>Acidimicrobiia</taxon>
        <taxon>Acidimicrobiales</taxon>
        <taxon>Iamiaceae</taxon>
        <taxon>Actinomarinicola</taxon>
    </lineage>
</organism>
<evidence type="ECO:0000313" key="3">
    <source>
        <dbReference type="EMBL" id="QGG93942.1"/>
    </source>
</evidence>
<feature type="domain" description="SCP2" evidence="2">
    <location>
        <begin position="105"/>
        <end position="181"/>
    </location>
</feature>